<feature type="transmembrane region" description="Helical" evidence="10">
    <location>
        <begin position="220"/>
        <end position="238"/>
    </location>
</feature>
<proteinExistence type="inferred from homology"/>
<dbReference type="AlphaFoldDB" id="A0A9D1W071"/>
<evidence type="ECO:0000313" key="12">
    <source>
        <dbReference type="Proteomes" id="UP000886847"/>
    </source>
</evidence>
<evidence type="ECO:0000313" key="11">
    <source>
        <dbReference type="EMBL" id="HIX49783.1"/>
    </source>
</evidence>
<comment type="caution">
    <text evidence="11">The sequence shown here is derived from an EMBL/GenBank/DDBJ whole genome shotgun (WGS) entry which is preliminary data.</text>
</comment>
<keyword evidence="5 10" id="KW-0812">Transmembrane</keyword>
<evidence type="ECO:0000256" key="5">
    <source>
        <dbReference type="ARBA" id="ARBA00022692"/>
    </source>
</evidence>
<protein>
    <recommendedName>
        <fullName evidence="10">Ion-translocating oxidoreductase complex subunit D</fullName>
        <ecNumber evidence="10">7.-.-.-</ecNumber>
    </recommendedName>
    <alternativeName>
        <fullName evidence="10">Rnf electron transport complex subunit D</fullName>
    </alternativeName>
</protein>
<comment type="function">
    <text evidence="10">Part of a membrane-bound complex that couples electron transfer with translocation of ions across the membrane.</text>
</comment>
<feature type="transmembrane region" description="Helical" evidence="10">
    <location>
        <begin position="274"/>
        <end position="292"/>
    </location>
</feature>
<keyword evidence="1 10" id="KW-0813">Transport</keyword>
<feature type="transmembrane region" description="Helical" evidence="10">
    <location>
        <begin position="96"/>
        <end position="114"/>
    </location>
</feature>
<keyword evidence="7 10" id="KW-0249">Electron transport</keyword>
<feature type="transmembrane region" description="Helical" evidence="10">
    <location>
        <begin position="337"/>
        <end position="357"/>
    </location>
</feature>
<dbReference type="Proteomes" id="UP000886847">
    <property type="component" value="Unassembled WGS sequence"/>
</dbReference>
<dbReference type="EMBL" id="DXEW01000004">
    <property type="protein sequence ID" value="HIX49783.1"/>
    <property type="molecule type" value="Genomic_DNA"/>
</dbReference>
<comment type="subcellular location">
    <subcellularLocation>
        <location evidence="10">Cell membrane</location>
        <topology evidence="10">Multi-pass membrane protein</topology>
    </subcellularLocation>
</comment>
<evidence type="ECO:0000256" key="9">
    <source>
        <dbReference type="ARBA" id="ARBA00023136"/>
    </source>
</evidence>
<comment type="cofactor">
    <cofactor evidence="10">
        <name>FMN</name>
        <dbReference type="ChEBI" id="CHEBI:58210"/>
    </cofactor>
</comment>
<sequence>MAEIANFKVSAAPHQDSGASTRRIMLDVLIALLPCLVCGVLFFGLYSLLLVVLSCAACFASEQIFNLIRKKPLTFDLSALVTGVILGLNLPPRAPWYLPLIGGVFAIVIVKMLFGGLGKNFANPAATARVFLLLAYSTAMTQYIGADISGNMLSADLVTAPTYLGGGTAALSGSFLGVEGYWGNVLQMLFGYMGGSIGETCKLAVLAGGAYLIFRRVIDWRIPAVYLLTAAVMVLACYQSASEILLQLLSGGLLFGAVFMATDYATSPKWTYNRILYAVGLGVITVLIRRFGSYPEGTSLAILIMNLLVPVMDHYILPVRFGQLTKRGRPKPAVMVWCMRGLCIAMAAALLVGVPLVQYTEAPVRGGTYSYVSAVSRNLDGSYKFTVKGGAYIMDGYTQQLEFVVTLDGAGESVEDVEPVTQSTMGYTAELSFFEGQSYEDILARTDLGTDAETSATKTNTALRAMVLECFCWYDYNVAGYEEISYAGSENIVRAERRGDLYRFTVNGIADLVEYDYKQQLSYAVTVDAGTNTLLYITTLTESTFGYTLDKPVFLGKTEGEIAAMTEGDIQADITTGATVTNLSFQGLAQTCFDAARRLQGGE</sequence>
<evidence type="ECO:0000256" key="6">
    <source>
        <dbReference type="ARBA" id="ARBA00022967"/>
    </source>
</evidence>
<evidence type="ECO:0000256" key="1">
    <source>
        <dbReference type="ARBA" id="ARBA00022448"/>
    </source>
</evidence>
<evidence type="ECO:0000256" key="4">
    <source>
        <dbReference type="ARBA" id="ARBA00022643"/>
    </source>
</evidence>
<organism evidence="11 12">
    <name type="scientific">Candidatus Borkfalkia faecavium</name>
    <dbReference type="NCBI Taxonomy" id="2838508"/>
    <lineage>
        <taxon>Bacteria</taxon>
        <taxon>Bacillati</taxon>
        <taxon>Bacillota</taxon>
        <taxon>Clostridia</taxon>
        <taxon>Christensenellales</taxon>
        <taxon>Christensenellaceae</taxon>
        <taxon>Candidatus Borkfalkia</taxon>
    </lineage>
</organism>
<keyword evidence="3 10" id="KW-0285">Flavoprotein</keyword>
<dbReference type="PANTHER" id="PTHR30578">
    <property type="entry name" value="ELECTRON TRANSPORT COMPLEX PROTEIN RNFD"/>
    <property type="match status" value="1"/>
</dbReference>
<dbReference type="GO" id="GO:0022900">
    <property type="term" value="P:electron transport chain"/>
    <property type="evidence" value="ECO:0007669"/>
    <property type="project" value="UniProtKB-UniRule"/>
</dbReference>
<dbReference type="HAMAP" id="MF_00462">
    <property type="entry name" value="RsxD_RnfD"/>
    <property type="match status" value="1"/>
</dbReference>
<accession>A0A9D1W071</accession>
<keyword evidence="6 10" id="KW-1278">Translocase</keyword>
<comment type="similarity">
    <text evidence="10">Belongs to the NqrB/RnfD family.</text>
</comment>
<dbReference type="EC" id="7.-.-.-" evidence="10"/>
<evidence type="ECO:0000256" key="3">
    <source>
        <dbReference type="ARBA" id="ARBA00022630"/>
    </source>
</evidence>
<comment type="subunit">
    <text evidence="10">The complex is composed of six subunits: RnfA, RnfB, RnfC, RnfD, RnfE and RnfG.</text>
</comment>
<feature type="transmembrane region" description="Helical" evidence="10">
    <location>
        <begin position="298"/>
        <end position="317"/>
    </location>
</feature>
<dbReference type="NCBIfam" id="TIGR01946">
    <property type="entry name" value="rnfD"/>
    <property type="match status" value="1"/>
</dbReference>
<gene>
    <name evidence="10" type="primary">rnfD</name>
    <name evidence="11" type="ORF">H9851_00665</name>
</gene>
<evidence type="ECO:0000256" key="2">
    <source>
        <dbReference type="ARBA" id="ARBA00022553"/>
    </source>
</evidence>
<reference evidence="11" key="2">
    <citation type="submission" date="2021-04" db="EMBL/GenBank/DDBJ databases">
        <authorList>
            <person name="Gilroy R."/>
        </authorList>
    </citation>
    <scope>NUCLEOTIDE SEQUENCE</scope>
    <source>
        <strain evidence="11">2189</strain>
    </source>
</reference>
<dbReference type="InterPro" id="IPR011303">
    <property type="entry name" value="RnfD_bac"/>
</dbReference>
<evidence type="ECO:0000256" key="8">
    <source>
        <dbReference type="ARBA" id="ARBA00022989"/>
    </source>
</evidence>
<feature type="transmembrane region" description="Helical" evidence="10">
    <location>
        <begin position="28"/>
        <end position="61"/>
    </location>
</feature>
<keyword evidence="9 10" id="KW-0472">Membrane</keyword>
<keyword evidence="4 10" id="KW-0288">FMN</keyword>
<reference evidence="11" key="1">
    <citation type="journal article" date="2021" name="PeerJ">
        <title>Extensive microbial diversity within the chicken gut microbiome revealed by metagenomics and culture.</title>
        <authorList>
            <person name="Gilroy R."/>
            <person name="Ravi A."/>
            <person name="Getino M."/>
            <person name="Pursley I."/>
            <person name="Horton D.L."/>
            <person name="Alikhan N.F."/>
            <person name="Baker D."/>
            <person name="Gharbi K."/>
            <person name="Hall N."/>
            <person name="Watson M."/>
            <person name="Adriaenssens E.M."/>
            <person name="Foster-Nyarko E."/>
            <person name="Jarju S."/>
            <person name="Secka A."/>
            <person name="Antonio M."/>
            <person name="Oren A."/>
            <person name="Chaudhuri R.R."/>
            <person name="La Ragione R."/>
            <person name="Hildebrand F."/>
            <person name="Pallen M.J."/>
        </authorList>
    </citation>
    <scope>NUCLEOTIDE SEQUENCE</scope>
    <source>
        <strain evidence="11">2189</strain>
    </source>
</reference>
<dbReference type="PANTHER" id="PTHR30578:SF0">
    <property type="entry name" value="ION-TRANSLOCATING OXIDOREDUCTASE COMPLEX SUBUNIT D"/>
    <property type="match status" value="1"/>
</dbReference>
<evidence type="ECO:0000256" key="7">
    <source>
        <dbReference type="ARBA" id="ARBA00022982"/>
    </source>
</evidence>
<comment type="caution">
    <text evidence="10">Lacks conserved residue(s) required for the propagation of feature annotation.</text>
</comment>
<dbReference type="GO" id="GO:0055085">
    <property type="term" value="P:transmembrane transport"/>
    <property type="evidence" value="ECO:0007669"/>
    <property type="project" value="InterPro"/>
</dbReference>
<feature type="transmembrane region" description="Helical" evidence="10">
    <location>
        <begin position="126"/>
        <end position="144"/>
    </location>
</feature>
<keyword evidence="10" id="KW-1003">Cell membrane</keyword>
<dbReference type="GO" id="GO:0005886">
    <property type="term" value="C:plasma membrane"/>
    <property type="evidence" value="ECO:0007669"/>
    <property type="project" value="UniProtKB-SubCell"/>
</dbReference>
<dbReference type="InterPro" id="IPR004338">
    <property type="entry name" value="NqrB/RnfD"/>
</dbReference>
<name>A0A9D1W071_9FIRM</name>
<keyword evidence="8 10" id="KW-1133">Transmembrane helix</keyword>
<evidence type="ECO:0000256" key="10">
    <source>
        <dbReference type="HAMAP-Rule" id="MF_00462"/>
    </source>
</evidence>
<feature type="transmembrane region" description="Helical" evidence="10">
    <location>
        <begin position="244"/>
        <end position="262"/>
    </location>
</feature>
<keyword evidence="2 10" id="KW-0597">Phosphoprotein</keyword>
<dbReference type="Pfam" id="PF03116">
    <property type="entry name" value="NQR2_RnfD_RnfE"/>
    <property type="match status" value="1"/>
</dbReference>